<feature type="non-terminal residue" evidence="1">
    <location>
        <position position="1"/>
    </location>
</feature>
<name>A0ABN7WZW8_GIGMA</name>
<protein>
    <submittedName>
        <fullName evidence="1">26983_t:CDS:1</fullName>
    </submittedName>
</protein>
<keyword evidence="2" id="KW-1185">Reference proteome</keyword>
<evidence type="ECO:0000313" key="1">
    <source>
        <dbReference type="EMBL" id="CAG8844621.1"/>
    </source>
</evidence>
<comment type="caution">
    <text evidence="1">The sequence shown here is derived from an EMBL/GenBank/DDBJ whole genome shotgun (WGS) entry which is preliminary data.</text>
</comment>
<sequence length="53" mass="6419">RPPEVNIYIDINHSRWTAEINNDEFKDQISERLSNQEKDLDIDLLKMKKLNMF</sequence>
<accession>A0ABN7WZW8</accession>
<dbReference type="Proteomes" id="UP000789901">
    <property type="component" value="Unassembled WGS sequence"/>
</dbReference>
<dbReference type="EMBL" id="CAJVQB010076570">
    <property type="protein sequence ID" value="CAG8844621.1"/>
    <property type="molecule type" value="Genomic_DNA"/>
</dbReference>
<proteinExistence type="predicted"/>
<organism evidence="1 2">
    <name type="scientific">Gigaspora margarita</name>
    <dbReference type="NCBI Taxonomy" id="4874"/>
    <lineage>
        <taxon>Eukaryota</taxon>
        <taxon>Fungi</taxon>
        <taxon>Fungi incertae sedis</taxon>
        <taxon>Mucoromycota</taxon>
        <taxon>Glomeromycotina</taxon>
        <taxon>Glomeromycetes</taxon>
        <taxon>Diversisporales</taxon>
        <taxon>Gigasporaceae</taxon>
        <taxon>Gigaspora</taxon>
    </lineage>
</organism>
<evidence type="ECO:0000313" key="2">
    <source>
        <dbReference type="Proteomes" id="UP000789901"/>
    </source>
</evidence>
<gene>
    <name evidence="1" type="ORF">GMARGA_LOCUS37198</name>
</gene>
<reference evidence="1 2" key="1">
    <citation type="submission" date="2021-06" db="EMBL/GenBank/DDBJ databases">
        <authorList>
            <person name="Kallberg Y."/>
            <person name="Tangrot J."/>
            <person name="Rosling A."/>
        </authorList>
    </citation>
    <scope>NUCLEOTIDE SEQUENCE [LARGE SCALE GENOMIC DNA]</scope>
    <source>
        <strain evidence="1 2">120-4 pot B 10/14</strain>
    </source>
</reference>